<dbReference type="Proteomes" id="UP000059680">
    <property type="component" value="Chromosome 2"/>
</dbReference>
<organism evidence="2 3">
    <name type="scientific">Oryza sativa subsp. japonica</name>
    <name type="common">Rice</name>
    <dbReference type="NCBI Taxonomy" id="39947"/>
    <lineage>
        <taxon>Eukaryota</taxon>
        <taxon>Viridiplantae</taxon>
        <taxon>Streptophyta</taxon>
        <taxon>Embryophyta</taxon>
        <taxon>Tracheophyta</taxon>
        <taxon>Spermatophyta</taxon>
        <taxon>Magnoliopsida</taxon>
        <taxon>Liliopsida</taxon>
        <taxon>Poales</taxon>
        <taxon>Poaceae</taxon>
        <taxon>BOP clade</taxon>
        <taxon>Oryzoideae</taxon>
        <taxon>Oryzeae</taxon>
        <taxon>Oryzinae</taxon>
        <taxon>Oryza</taxon>
        <taxon>Oryza sativa</taxon>
    </lineage>
</organism>
<gene>
    <name evidence="2" type="ordered locus">Os02g0236900</name>
    <name evidence="2" type="ORF">OSNPB_020236900</name>
</gene>
<dbReference type="FunCoup" id="A0A0P0VGX1">
    <property type="interactions" value="331"/>
</dbReference>
<proteinExistence type="predicted"/>
<feature type="compositionally biased region" description="Low complexity" evidence="1">
    <location>
        <begin position="51"/>
        <end position="103"/>
    </location>
</feature>
<feature type="compositionally biased region" description="Polar residues" evidence="1">
    <location>
        <begin position="105"/>
        <end position="128"/>
    </location>
</feature>
<dbReference type="InParanoid" id="A0A0P0VGX1"/>
<evidence type="ECO:0000313" key="2">
    <source>
        <dbReference type="EMBL" id="BAS77826.1"/>
    </source>
</evidence>
<dbReference type="Gramene" id="Os02t0236900-00">
    <property type="protein sequence ID" value="Os02t0236900-00"/>
    <property type="gene ID" value="Os02g0236900"/>
</dbReference>
<accession>A0A0P0VGX1</accession>
<reference evidence="2 3" key="3">
    <citation type="journal article" date="2013" name="Rice">
        <title>Improvement of the Oryza sativa Nipponbare reference genome using next generation sequence and optical map data.</title>
        <authorList>
            <person name="Kawahara Y."/>
            <person name="de la Bastide M."/>
            <person name="Hamilton J.P."/>
            <person name="Kanamori H."/>
            <person name="McCombie W.R."/>
            <person name="Ouyang S."/>
            <person name="Schwartz D.C."/>
            <person name="Tanaka T."/>
            <person name="Wu J."/>
            <person name="Zhou S."/>
            <person name="Childs K.L."/>
            <person name="Davidson R.M."/>
            <person name="Lin H."/>
            <person name="Quesada-Ocampo L."/>
            <person name="Vaillancourt B."/>
            <person name="Sakai H."/>
            <person name="Lee S.S."/>
            <person name="Kim J."/>
            <person name="Numa H."/>
            <person name="Itoh T."/>
            <person name="Buell C.R."/>
            <person name="Matsumoto T."/>
        </authorList>
    </citation>
    <scope>NUCLEOTIDE SEQUENCE [LARGE SCALE GENOMIC DNA]</scope>
    <source>
        <strain evidence="3">cv. Nipponbare</strain>
    </source>
</reference>
<evidence type="ECO:0000256" key="1">
    <source>
        <dbReference type="SAM" id="MobiDB-lite"/>
    </source>
</evidence>
<feature type="region of interest" description="Disordered" evidence="1">
    <location>
        <begin position="43"/>
        <end position="156"/>
    </location>
</feature>
<keyword evidence="3" id="KW-1185">Reference proteome</keyword>
<reference evidence="2 3" key="2">
    <citation type="journal article" date="2013" name="Plant Cell Physiol.">
        <title>Rice Annotation Project Database (RAP-DB): an integrative and interactive database for rice genomics.</title>
        <authorList>
            <person name="Sakai H."/>
            <person name="Lee S.S."/>
            <person name="Tanaka T."/>
            <person name="Numa H."/>
            <person name="Kim J."/>
            <person name="Kawahara Y."/>
            <person name="Wakimoto H."/>
            <person name="Yang C.C."/>
            <person name="Iwamoto M."/>
            <person name="Abe T."/>
            <person name="Yamada Y."/>
            <person name="Muto A."/>
            <person name="Inokuchi H."/>
            <person name="Ikemura T."/>
            <person name="Matsumoto T."/>
            <person name="Sasaki T."/>
            <person name="Itoh T."/>
        </authorList>
    </citation>
    <scope>NUCLEOTIDE SEQUENCE [LARGE SCALE GENOMIC DNA]</scope>
    <source>
        <strain evidence="3">cv. Nipponbare</strain>
    </source>
</reference>
<dbReference type="EMBL" id="AP014958">
    <property type="protein sequence ID" value="BAS77826.1"/>
    <property type="molecule type" value="Genomic_DNA"/>
</dbReference>
<dbReference type="AlphaFoldDB" id="A0A0P0VGX1"/>
<dbReference type="PaxDb" id="39947-A0A0P0VGX1"/>
<sequence>MSRAERPLAANVASSEVRLDTGPGRLPFAAAWLAVRASFRPSLTGHVVPPRSATASRAASASTSAHDTVARHAASTRAFAASTTSNPRAEPAFAPAPFSPVNPGGASSSRTDPSQPFTKQSWKKSLSTDAPMRRSAATARAITDRTTDSTAGHVLA</sequence>
<reference evidence="3" key="1">
    <citation type="journal article" date="2005" name="Nature">
        <title>The map-based sequence of the rice genome.</title>
        <authorList>
            <consortium name="International rice genome sequencing project (IRGSP)"/>
            <person name="Matsumoto T."/>
            <person name="Wu J."/>
            <person name="Kanamori H."/>
            <person name="Katayose Y."/>
            <person name="Fujisawa M."/>
            <person name="Namiki N."/>
            <person name="Mizuno H."/>
            <person name="Yamamoto K."/>
            <person name="Antonio B.A."/>
            <person name="Baba T."/>
            <person name="Sakata K."/>
            <person name="Nagamura Y."/>
            <person name="Aoki H."/>
            <person name="Arikawa K."/>
            <person name="Arita K."/>
            <person name="Bito T."/>
            <person name="Chiden Y."/>
            <person name="Fujitsuka N."/>
            <person name="Fukunaka R."/>
            <person name="Hamada M."/>
            <person name="Harada C."/>
            <person name="Hayashi A."/>
            <person name="Hijishita S."/>
            <person name="Honda M."/>
            <person name="Hosokawa S."/>
            <person name="Ichikawa Y."/>
            <person name="Idonuma A."/>
            <person name="Iijima M."/>
            <person name="Ikeda M."/>
            <person name="Ikeno M."/>
            <person name="Ito K."/>
            <person name="Ito S."/>
            <person name="Ito T."/>
            <person name="Ito Y."/>
            <person name="Ito Y."/>
            <person name="Iwabuchi A."/>
            <person name="Kamiya K."/>
            <person name="Karasawa W."/>
            <person name="Kurita K."/>
            <person name="Katagiri S."/>
            <person name="Kikuta A."/>
            <person name="Kobayashi H."/>
            <person name="Kobayashi N."/>
            <person name="Machita K."/>
            <person name="Maehara T."/>
            <person name="Masukawa M."/>
            <person name="Mizubayashi T."/>
            <person name="Mukai Y."/>
            <person name="Nagasaki H."/>
            <person name="Nagata Y."/>
            <person name="Naito S."/>
            <person name="Nakashima M."/>
            <person name="Nakama Y."/>
            <person name="Nakamichi Y."/>
            <person name="Nakamura M."/>
            <person name="Meguro A."/>
            <person name="Negishi M."/>
            <person name="Ohta I."/>
            <person name="Ohta T."/>
            <person name="Okamoto M."/>
            <person name="Ono N."/>
            <person name="Saji S."/>
            <person name="Sakaguchi M."/>
            <person name="Sakai K."/>
            <person name="Shibata M."/>
            <person name="Shimokawa T."/>
            <person name="Song J."/>
            <person name="Takazaki Y."/>
            <person name="Terasawa K."/>
            <person name="Tsugane M."/>
            <person name="Tsuji K."/>
            <person name="Ueda S."/>
            <person name="Waki K."/>
            <person name="Yamagata H."/>
            <person name="Yamamoto M."/>
            <person name="Yamamoto S."/>
            <person name="Yamane H."/>
            <person name="Yoshiki S."/>
            <person name="Yoshihara R."/>
            <person name="Yukawa K."/>
            <person name="Zhong H."/>
            <person name="Yano M."/>
            <person name="Yuan Q."/>
            <person name="Ouyang S."/>
            <person name="Liu J."/>
            <person name="Jones K.M."/>
            <person name="Gansberger K."/>
            <person name="Moffat K."/>
            <person name="Hill J."/>
            <person name="Bera J."/>
            <person name="Fadrosh D."/>
            <person name="Jin S."/>
            <person name="Johri S."/>
            <person name="Kim M."/>
            <person name="Overton L."/>
            <person name="Reardon M."/>
            <person name="Tsitrin T."/>
            <person name="Vuong H."/>
            <person name="Weaver B."/>
            <person name="Ciecko A."/>
            <person name="Tallon L."/>
            <person name="Jackson J."/>
            <person name="Pai G."/>
            <person name="Aken S.V."/>
            <person name="Utterback T."/>
            <person name="Reidmuller S."/>
            <person name="Feldblyum T."/>
            <person name="Hsiao J."/>
            <person name="Zismann V."/>
            <person name="Iobst S."/>
            <person name="de Vazeille A.R."/>
            <person name="Buell C.R."/>
            <person name="Ying K."/>
            <person name="Li Y."/>
            <person name="Lu T."/>
            <person name="Huang Y."/>
            <person name="Zhao Q."/>
            <person name="Feng Q."/>
            <person name="Zhang L."/>
            <person name="Zhu J."/>
            <person name="Weng Q."/>
            <person name="Mu J."/>
            <person name="Lu Y."/>
            <person name="Fan D."/>
            <person name="Liu Y."/>
            <person name="Guan J."/>
            <person name="Zhang Y."/>
            <person name="Yu S."/>
            <person name="Liu X."/>
            <person name="Zhang Y."/>
            <person name="Hong G."/>
            <person name="Han B."/>
            <person name="Choisne N."/>
            <person name="Demange N."/>
            <person name="Orjeda G."/>
            <person name="Samain S."/>
            <person name="Cattolico L."/>
            <person name="Pelletier E."/>
            <person name="Couloux A."/>
            <person name="Segurens B."/>
            <person name="Wincker P."/>
            <person name="D'Hont A."/>
            <person name="Scarpelli C."/>
            <person name="Weissenbach J."/>
            <person name="Salanoubat M."/>
            <person name="Quetier F."/>
            <person name="Yu Y."/>
            <person name="Kim H.R."/>
            <person name="Rambo T."/>
            <person name="Currie J."/>
            <person name="Collura K."/>
            <person name="Luo M."/>
            <person name="Yang T."/>
            <person name="Ammiraju J.S.S."/>
            <person name="Engler F."/>
            <person name="Soderlund C."/>
            <person name="Wing R.A."/>
            <person name="Palmer L.E."/>
            <person name="de la Bastide M."/>
            <person name="Spiegel L."/>
            <person name="Nascimento L."/>
            <person name="Zutavern T."/>
            <person name="O'Shaughnessy A."/>
            <person name="Dike S."/>
            <person name="Dedhia N."/>
            <person name="Preston R."/>
            <person name="Balija V."/>
            <person name="McCombie W.R."/>
            <person name="Chow T."/>
            <person name="Chen H."/>
            <person name="Chung M."/>
            <person name="Chen C."/>
            <person name="Shaw J."/>
            <person name="Wu H."/>
            <person name="Hsiao K."/>
            <person name="Chao Y."/>
            <person name="Chu M."/>
            <person name="Cheng C."/>
            <person name="Hour A."/>
            <person name="Lee P."/>
            <person name="Lin S."/>
            <person name="Lin Y."/>
            <person name="Liou J."/>
            <person name="Liu S."/>
            <person name="Hsing Y."/>
            <person name="Raghuvanshi S."/>
            <person name="Mohanty A."/>
            <person name="Bharti A.K."/>
            <person name="Gaur A."/>
            <person name="Gupta V."/>
            <person name="Kumar D."/>
            <person name="Ravi V."/>
            <person name="Vij S."/>
            <person name="Kapur A."/>
            <person name="Khurana P."/>
            <person name="Khurana P."/>
            <person name="Khurana J.P."/>
            <person name="Tyagi A.K."/>
            <person name="Gaikwad K."/>
            <person name="Singh A."/>
            <person name="Dalal V."/>
            <person name="Srivastava S."/>
            <person name="Dixit A."/>
            <person name="Pal A.K."/>
            <person name="Ghazi I.A."/>
            <person name="Yadav M."/>
            <person name="Pandit A."/>
            <person name="Bhargava A."/>
            <person name="Sureshbabu K."/>
            <person name="Batra K."/>
            <person name="Sharma T.R."/>
            <person name="Mohapatra T."/>
            <person name="Singh N.K."/>
            <person name="Messing J."/>
            <person name="Nelson A.B."/>
            <person name="Fuks G."/>
            <person name="Kavchok S."/>
            <person name="Keizer G."/>
            <person name="Linton E."/>
            <person name="Llaca V."/>
            <person name="Song R."/>
            <person name="Tanyolac B."/>
            <person name="Young S."/>
            <person name="Ho-Il K."/>
            <person name="Hahn J.H."/>
            <person name="Sangsakoo G."/>
            <person name="Vanavichit A."/>
            <person name="de Mattos Luiz.A.T."/>
            <person name="Zimmer P.D."/>
            <person name="Malone G."/>
            <person name="Dellagostin O."/>
            <person name="de Oliveira A.C."/>
            <person name="Bevan M."/>
            <person name="Bancroft I."/>
            <person name="Minx P."/>
            <person name="Cordum H."/>
            <person name="Wilson R."/>
            <person name="Cheng Z."/>
            <person name="Jin W."/>
            <person name="Jiang J."/>
            <person name="Leong S.A."/>
            <person name="Iwama H."/>
            <person name="Gojobori T."/>
            <person name="Itoh T."/>
            <person name="Niimura Y."/>
            <person name="Fujii Y."/>
            <person name="Habara T."/>
            <person name="Sakai H."/>
            <person name="Sato Y."/>
            <person name="Wilson G."/>
            <person name="Kumar K."/>
            <person name="McCouch S."/>
            <person name="Juretic N."/>
            <person name="Hoen D."/>
            <person name="Wright S."/>
            <person name="Bruskiewich R."/>
            <person name="Bureau T."/>
            <person name="Miyao A."/>
            <person name="Hirochika H."/>
            <person name="Nishikawa T."/>
            <person name="Kadowaki K."/>
            <person name="Sugiura M."/>
            <person name="Burr B."/>
            <person name="Sasaki T."/>
        </authorList>
    </citation>
    <scope>NUCLEOTIDE SEQUENCE [LARGE SCALE GENOMIC DNA]</scope>
    <source>
        <strain evidence="3">cv. Nipponbare</strain>
    </source>
</reference>
<name>A0A0P0VGX1_ORYSJ</name>
<evidence type="ECO:0000313" key="3">
    <source>
        <dbReference type="Proteomes" id="UP000059680"/>
    </source>
</evidence>
<protein>
    <submittedName>
        <fullName evidence="2">Os02g0236900 protein</fullName>
    </submittedName>
</protein>